<protein>
    <recommendedName>
        <fullName evidence="10">Ribosomal RNA small subunit methyltransferase E</fullName>
        <ecNumber evidence="10">2.1.1.193</ecNumber>
    </recommendedName>
</protein>
<evidence type="ECO:0000256" key="8">
    <source>
        <dbReference type="ARBA" id="ARBA00025699"/>
    </source>
</evidence>
<feature type="domain" description="Ribosomal RNA small subunit methyltransferase E methyltransferase" evidence="11">
    <location>
        <begin position="76"/>
        <end position="239"/>
    </location>
</feature>
<dbReference type="NCBIfam" id="TIGR00046">
    <property type="entry name" value="RsmE family RNA methyltransferase"/>
    <property type="match status" value="1"/>
</dbReference>
<dbReference type="PANTHER" id="PTHR30027">
    <property type="entry name" value="RIBOSOMAL RNA SMALL SUBUNIT METHYLTRANSFERASE E"/>
    <property type="match status" value="1"/>
</dbReference>
<dbReference type="PIRSF" id="PIRSF015601">
    <property type="entry name" value="MTase_slr0722"/>
    <property type="match status" value="1"/>
</dbReference>
<dbReference type="InterPro" id="IPR015947">
    <property type="entry name" value="PUA-like_sf"/>
</dbReference>
<evidence type="ECO:0000259" key="11">
    <source>
        <dbReference type="Pfam" id="PF04452"/>
    </source>
</evidence>
<evidence type="ECO:0000256" key="1">
    <source>
        <dbReference type="ARBA" id="ARBA00004496"/>
    </source>
</evidence>
<dbReference type="InterPro" id="IPR029026">
    <property type="entry name" value="tRNA_m1G_MTases_N"/>
</dbReference>
<proteinExistence type="inferred from homology"/>
<dbReference type="AlphaFoldDB" id="A0A0S4KY76"/>
<comment type="catalytic activity">
    <reaction evidence="9 10">
        <text>uridine(1498) in 16S rRNA + S-adenosyl-L-methionine = N(3)-methyluridine(1498) in 16S rRNA + S-adenosyl-L-homocysteine + H(+)</text>
        <dbReference type="Rhea" id="RHEA:42920"/>
        <dbReference type="Rhea" id="RHEA-COMP:10283"/>
        <dbReference type="Rhea" id="RHEA-COMP:10284"/>
        <dbReference type="ChEBI" id="CHEBI:15378"/>
        <dbReference type="ChEBI" id="CHEBI:57856"/>
        <dbReference type="ChEBI" id="CHEBI:59789"/>
        <dbReference type="ChEBI" id="CHEBI:65315"/>
        <dbReference type="ChEBI" id="CHEBI:74502"/>
        <dbReference type="EC" id="2.1.1.193"/>
    </reaction>
</comment>
<evidence type="ECO:0000256" key="5">
    <source>
        <dbReference type="ARBA" id="ARBA00022603"/>
    </source>
</evidence>
<dbReference type="InterPro" id="IPR006700">
    <property type="entry name" value="RsmE"/>
</dbReference>
<dbReference type="STRING" id="1715989.NITINOP_2538"/>
<dbReference type="InterPro" id="IPR029028">
    <property type="entry name" value="Alpha/beta_knot_MTases"/>
</dbReference>
<evidence type="ECO:0000256" key="10">
    <source>
        <dbReference type="PIRNR" id="PIRNR015601"/>
    </source>
</evidence>
<dbReference type="SUPFAM" id="SSF75217">
    <property type="entry name" value="alpha/beta knot"/>
    <property type="match status" value="1"/>
</dbReference>
<dbReference type="Pfam" id="PF20260">
    <property type="entry name" value="PUA_4"/>
    <property type="match status" value="1"/>
</dbReference>
<dbReference type="InterPro" id="IPR046886">
    <property type="entry name" value="RsmE_MTase_dom"/>
</dbReference>
<evidence type="ECO:0000256" key="9">
    <source>
        <dbReference type="ARBA" id="ARBA00047944"/>
    </source>
</evidence>
<feature type="domain" description="Ribosomal RNA small subunit methyltransferase E PUA-like" evidence="12">
    <location>
        <begin position="25"/>
        <end position="58"/>
    </location>
</feature>
<keyword evidence="4 10" id="KW-0698">rRNA processing</keyword>
<dbReference type="GO" id="GO:0070042">
    <property type="term" value="F:rRNA (uridine-N3-)-methyltransferase activity"/>
    <property type="evidence" value="ECO:0007669"/>
    <property type="project" value="TreeGrafter"/>
</dbReference>
<evidence type="ECO:0000313" key="14">
    <source>
        <dbReference type="Proteomes" id="UP000066284"/>
    </source>
</evidence>
<dbReference type="InterPro" id="IPR046887">
    <property type="entry name" value="RsmE_PUA-like"/>
</dbReference>
<dbReference type="Gene3D" id="3.40.1280.10">
    <property type="match status" value="1"/>
</dbReference>
<organism evidence="13 14">
    <name type="scientific">Candidatus Nitrospira inopinata</name>
    <dbReference type="NCBI Taxonomy" id="1715989"/>
    <lineage>
        <taxon>Bacteria</taxon>
        <taxon>Pseudomonadati</taxon>
        <taxon>Nitrospirota</taxon>
        <taxon>Nitrospiria</taxon>
        <taxon>Nitrospirales</taxon>
        <taxon>Nitrospiraceae</taxon>
        <taxon>Nitrospira</taxon>
    </lineage>
</organism>
<comment type="function">
    <text evidence="8 10">Specifically methylates the N3 position of the uracil ring of uridine 1498 (m3U1498) in 16S rRNA. Acts on the fully assembled 30S ribosomal subunit.</text>
</comment>
<dbReference type="EMBL" id="LN885086">
    <property type="protein sequence ID" value="CUQ67510.1"/>
    <property type="molecule type" value="Genomic_DNA"/>
</dbReference>
<dbReference type="OrthoDB" id="9815641at2"/>
<dbReference type="GO" id="GO:0005737">
    <property type="term" value="C:cytoplasm"/>
    <property type="evidence" value="ECO:0007669"/>
    <property type="project" value="UniProtKB-SubCell"/>
</dbReference>
<dbReference type="GO" id="GO:0070475">
    <property type="term" value="P:rRNA base methylation"/>
    <property type="evidence" value="ECO:0007669"/>
    <property type="project" value="TreeGrafter"/>
</dbReference>
<dbReference type="CDD" id="cd18084">
    <property type="entry name" value="RsmE-like"/>
    <property type="match status" value="1"/>
</dbReference>
<reference evidence="14" key="1">
    <citation type="submission" date="2015-09" db="EMBL/GenBank/DDBJ databases">
        <authorList>
            <person name="Daims H."/>
        </authorList>
    </citation>
    <scope>NUCLEOTIDE SEQUENCE [LARGE SCALE GENOMIC DNA]</scope>
</reference>
<evidence type="ECO:0000256" key="4">
    <source>
        <dbReference type="ARBA" id="ARBA00022552"/>
    </source>
</evidence>
<dbReference type="Proteomes" id="UP000066284">
    <property type="component" value="Chromosome 1"/>
</dbReference>
<evidence type="ECO:0000256" key="2">
    <source>
        <dbReference type="ARBA" id="ARBA00005528"/>
    </source>
</evidence>
<dbReference type="NCBIfam" id="NF008692">
    <property type="entry name" value="PRK11713.1-5"/>
    <property type="match status" value="1"/>
</dbReference>
<dbReference type="SUPFAM" id="SSF88697">
    <property type="entry name" value="PUA domain-like"/>
    <property type="match status" value="1"/>
</dbReference>
<evidence type="ECO:0000256" key="6">
    <source>
        <dbReference type="ARBA" id="ARBA00022679"/>
    </source>
</evidence>
<comment type="similarity">
    <text evidence="2 10">Belongs to the RNA methyltransferase RsmE family.</text>
</comment>
<keyword evidence="5 10" id="KW-0489">Methyltransferase</keyword>
<gene>
    <name evidence="13" type="ORF">NITINOP_2538</name>
</gene>
<dbReference type="KEGG" id="nio:NITINOP_2538"/>
<accession>A0A0S4KY76</accession>
<dbReference type="PANTHER" id="PTHR30027:SF3">
    <property type="entry name" value="16S RRNA (URACIL(1498)-N(3))-METHYLTRANSFERASE"/>
    <property type="match status" value="1"/>
</dbReference>
<keyword evidence="3 10" id="KW-0963">Cytoplasm</keyword>
<dbReference type="EC" id="2.1.1.193" evidence="10"/>
<keyword evidence="6 10" id="KW-0808">Transferase</keyword>
<dbReference type="Pfam" id="PF04452">
    <property type="entry name" value="Methyltrans_RNA"/>
    <property type="match status" value="1"/>
</dbReference>
<comment type="subcellular location">
    <subcellularLocation>
        <location evidence="1 10">Cytoplasm</location>
    </subcellularLocation>
</comment>
<keyword evidence="14" id="KW-1185">Reference proteome</keyword>
<evidence type="ECO:0000313" key="13">
    <source>
        <dbReference type="EMBL" id="CUQ67510.1"/>
    </source>
</evidence>
<dbReference type="RefSeq" id="WP_062485978.1">
    <property type="nucleotide sequence ID" value="NZ_LN885086.1"/>
</dbReference>
<evidence type="ECO:0000256" key="3">
    <source>
        <dbReference type="ARBA" id="ARBA00022490"/>
    </source>
</evidence>
<keyword evidence="7 10" id="KW-0949">S-adenosyl-L-methionine</keyword>
<sequence length="246" mass="26678">MPVFFVPPEHITPTTIAIGGDLLIHLRDSLRVTIGETVCLSDGAGHRYRTEITAITKQMMSGRIIEAQTQPPQRTPTLTLAQALLKGEKMDWVVQKATELGVRMIVPLEAGRSVVHLRPDRLAGQLARWRRIALEAAQQSEQWVIPTITHPRSLQEICSVPEPAMVSLFLAERYDGAGLGDIPLPSDADTTVLLLIGPEGGWTKEETLMAEQAGCKPITLGSSILRAETAAIAAISILQSRLGNLG</sequence>
<evidence type="ECO:0000259" key="12">
    <source>
        <dbReference type="Pfam" id="PF20260"/>
    </source>
</evidence>
<name>A0A0S4KY76_9BACT</name>
<evidence type="ECO:0000256" key="7">
    <source>
        <dbReference type="ARBA" id="ARBA00022691"/>
    </source>
</evidence>